<keyword evidence="1" id="KW-0723">Serine/threonine-protein kinase</keyword>
<proteinExistence type="predicted"/>
<keyword evidence="6" id="KW-1185">Reference proteome</keyword>
<feature type="domain" description="Alpha-type protein kinase" evidence="4">
    <location>
        <begin position="1"/>
        <end position="182"/>
    </location>
</feature>
<organism evidence="5 6">
    <name type="scientific">Collybiopsis luxurians FD-317 M1</name>
    <dbReference type="NCBI Taxonomy" id="944289"/>
    <lineage>
        <taxon>Eukaryota</taxon>
        <taxon>Fungi</taxon>
        <taxon>Dikarya</taxon>
        <taxon>Basidiomycota</taxon>
        <taxon>Agaricomycotina</taxon>
        <taxon>Agaricomycetes</taxon>
        <taxon>Agaricomycetidae</taxon>
        <taxon>Agaricales</taxon>
        <taxon>Marasmiineae</taxon>
        <taxon>Omphalotaceae</taxon>
        <taxon>Collybiopsis</taxon>
        <taxon>Collybiopsis luxurians</taxon>
    </lineage>
</organism>
<keyword evidence="3" id="KW-0418">Kinase</keyword>
<sequence length="211" mass="23933">QKVLREANIHYYANALMNFSYAYIDQKLKEKGLPPQLKVPHLRFVQAGVFVVMAQSFKHVKSSNVAPDRSFLIEEQIDIPEGDSFTKFIHNGSAEPNLLPDDPACQTCLFLCACQHLQYSKTHHMAFVSDLQGCNGLLTDAQIMTSLKPMVFGEGNIESCFAHFLQEHQCNEFCLWMDLAPLCVEDQVATDELQYMYILILVCMLYIVSSV</sequence>
<dbReference type="AlphaFoldDB" id="A0A0D0C012"/>
<dbReference type="Gene3D" id="3.20.200.10">
    <property type="entry name" value="MHCK/EF2 kinase"/>
    <property type="match status" value="1"/>
</dbReference>
<dbReference type="PROSITE" id="PS51158">
    <property type="entry name" value="ALPHA_KINASE"/>
    <property type="match status" value="1"/>
</dbReference>
<dbReference type="GO" id="GO:0005524">
    <property type="term" value="F:ATP binding"/>
    <property type="evidence" value="ECO:0007669"/>
    <property type="project" value="InterPro"/>
</dbReference>
<name>A0A0D0C012_9AGAR</name>
<dbReference type="InterPro" id="IPR011009">
    <property type="entry name" value="Kinase-like_dom_sf"/>
</dbReference>
<evidence type="ECO:0000259" key="4">
    <source>
        <dbReference type="PROSITE" id="PS51158"/>
    </source>
</evidence>
<evidence type="ECO:0000313" key="6">
    <source>
        <dbReference type="Proteomes" id="UP000053593"/>
    </source>
</evidence>
<dbReference type="Proteomes" id="UP000053593">
    <property type="component" value="Unassembled WGS sequence"/>
</dbReference>
<evidence type="ECO:0000256" key="2">
    <source>
        <dbReference type="ARBA" id="ARBA00022679"/>
    </source>
</evidence>
<dbReference type="EMBL" id="KN834771">
    <property type="protein sequence ID" value="KIK61521.1"/>
    <property type="molecule type" value="Genomic_DNA"/>
</dbReference>
<accession>A0A0D0C012</accession>
<gene>
    <name evidence="5" type="ORF">GYMLUDRAFT_166365</name>
</gene>
<reference evidence="5 6" key="1">
    <citation type="submission" date="2014-04" db="EMBL/GenBank/DDBJ databases">
        <title>Evolutionary Origins and Diversification of the Mycorrhizal Mutualists.</title>
        <authorList>
            <consortium name="DOE Joint Genome Institute"/>
            <consortium name="Mycorrhizal Genomics Consortium"/>
            <person name="Kohler A."/>
            <person name="Kuo A."/>
            <person name="Nagy L.G."/>
            <person name="Floudas D."/>
            <person name="Copeland A."/>
            <person name="Barry K.W."/>
            <person name="Cichocki N."/>
            <person name="Veneault-Fourrey C."/>
            <person name="LaButti K."/>
            <person name="Lindquist E.A."/>
            <person name="Lipzen A."/>
            <person name="Lundell T."/>
            <person name="Morin E."/>
            <person name="Murat C."/>
            <person name="Riley R."/>
            <person name="Ohm R."/>
            <person name="Sun H."/>
            <person name="Tunlid A."/>
            <person name="Henrissat B."/>
            <person name="Grigoriev I.V."/>
            <person name="Hibbett D.S."/>
            <person name="Martin F."/>
        </authorList>
    </citation>
    <scope>NUCLEOTIDE SEQUENCE [LARGE SCALE GENOMIC DNA]</scope>
    <source>
        <strain evidence="5 6">FD-317 M1</strain>
    </source>
</reference>
<protein>
    <recommendedName>
        <fullName evidence="4">Alpha-type protein kinase domain-containing protein</fullName>
    </recommendedName>
</protein>
<feature type="non-terminal residue" evidence="5">
    <location>
        <position position="1"/>
    </location>
</feature>
<evidence type="ECO:0000256" key="3">
    <source>
        <dbReference type="ARBA" id="ARBA00022777"/>
    </source>
</evidence>
<keyword evidence="2" id="KW-0808">Transferase</keyword>
<evidence type="ECO:0000313" key="5">
    <source>
        <dbReference type="EMBL" id="KIK61521.1"/>
    </source>
</evidence>
<dbReference type="SUPFAM" id="SSF56112">
    <property type="entry name" value="Protein kinase-like (PK-like)"/>
    <property type="match status" value="1"/>
</dbReference>
<dbReference type="OrthoDB" id="301415at2759"/>
<dbReference type="GO" id="GO:0004674">
    <property type="term" value="F:protein serine/threonine kinase activity"/>
    <property type="evidence" value="ECO:0007669"/>
    <property type="project" value="UniProtKB-KW"/>
</dbReference>
<dbReference type="HOGENOM" id="CLU_073913_1_0_1"/>
<evidence type="ECO:0000256" key="1">
    <source>
        <dbReference type="ARBA" id="ARBA00022527"/>
    </source>
</evidence>
<dbReference type="InterPro" id="IPR004166">
    <property type="entry name" value="a-kinase_dom"/>
</dbReference>
<dbReference type="Pfam" id="PF02816">
    <property type="entry name" value="Alpha_kinase"/>
    <property type="match status" value="1"/>
</dbReference>